<dbReference type="EMBL" id="JARQWQ010000023">
    <property type="protein sequence ID" value="KAK2564146.1"/>
    <property type="molecule type" value="Genomic_DNA"/>
</dbReference>
<reference evidence="1" key="2">
    <citation type="journal article" date="2023" name="Science">
        <title>Genomic signatures of disease resistance in endangered staghorn corals.</title>
        <authorList>
            <person name="Vollmer S.V."/>
            <person name="Selwyn J.D."/>
            <person name="Despard B.A."/>
            <person name="Roesel C.L."/>
        </authorList>
    </citation>
    <scope>NUCLEOTIDE SEQUENCE</scope>
    <source>
        <strain evidence="1">K2</strain>
    </source>
</reference>
<name>A0AAD9QMU2_ACRCE</name>
<accession>A0AAD9QMU2</accession>
<dbReference type="AlphaFoldDB" id="A0AAD9QMU2"/>
<proteinExistence type="predicted"/>
<organism evidence="1 2">
    <name type="scientific">Acropora cervicornis</name>
    <name type="common">Staghorn coral</name>
    <dbReference type="NCBI Taxonomy" id="6130"/>
    <lineage>
        <taxon>Eukaryota</taxon>
        <taxon>Metazoa</taxon>
        <taxon>Cnidaria</taxon>
        <taxon>Anthozoa</taxon>
        <taxon>Hexacorallia</taxon>
        <taxon>Scleractinia</taxon>
        <taxon>Astrocoeniina</taxon>
        <taxon>Acroporidae</taxon>
        <taxon>Acropora</taxon>
    </lineage>
</organism>
<comment type="caution">
    <text evidence="1">The sequence shown here is derived from an EMBL/GenBank/DDBJ whole genome shotgun (WGS) entry which is preliminary data.</text>
</comment>
<keyword evidence="2" id="KW-1185">Reference proteome</keyword>
<sequence>MYPGLHSATELLRNSNTNLWIGWSRCLTGKRLAGLGPVEGVTGLVLREVAASVGVEEGSVCLKTAENLVSLVSGELATGRAAEESILGSTFIILSSLSAMFPPISVVKSTLLMRTSLLSMRIPQILHVQEHFPWKIPNSIRLIWLKGQEKVLLRSLNFSNPNPQKKSRFPLIKVVWKHQETTTLNLFCSDLYQWESGFSLDFVLTLKIRPALELPRNKGKFWVDSVNVVFWVQGQSRNFKPFASHRVGEIHDKLSFNSFDHQIIDLFYIEVTKLFEFEDNLVVVNTLSLAGRFFRSTCSTSGEKTGCVALSASVSTNVTIVGFILSNILRVTEPSINFRANYAAMCVSAPNILAYHFLFLEEEFRIRRKNQPWAMLTFFSQVNQQNEEQTAWLWPRPPSWFHSLLASQHLNFLSKEHFRVTRETFEYLCDLVRVNSS</sequence>
<evidence type="ECO:0000313" key="1">
    <source>
        <dbReference type="EMBL" id="KAK2564146.1"/>
    </source>
</evidence>
<evidence type="ECO:0000313" key="2">
    <source>
        <dbReference type="Proteomes" id="UP001249851"/>
    </source>
</evidence>
<reference evidence="1" key="1">
    <citation type="journal article" date="2023" name="G3 (Bethesda)">
        <title>Whole genome assembly and annotation of the endangered Caribbean coral Acropora cervicornis.</title>
        <authorList>
            <person name="Selwyn J.D."/>
            <person name="Vollmer S.V."/>
        </authorList>
    </citation>
    <scope>NUCLEOTIDE SEQUENCE</scope>
    <source>
        <strain evidence="1">K2</strain>
    </source>
</reference>
<protein>
    <submittedName>
        <fullName evidence="1">Uncharacterized protein</fullName>
    </submittedName>
</protein>
<gene>
    <name evidence="1" type="ORF">P5673_012383</name>
</gene>
<dbReference type="Proteomes" id="UP001249851">
    <property type="component" value="Unassembled WGS sequence"/>
</dbReference>